<dbReference type="AlphaFoldDB" id="A0A0C2ZXQ5"/>
<proteinExistence type="predicted"/>
<dbReference type="OrthoDB" id="2408877at2759"/>
<comment type="cofactor">
    <cofactor evidence="1">
        <name>a divalent metal cation</name>
        <dbReference type="ChEBI" id="CHEBI:60240"/>
    </cofactor>
</comment>
<reference evidence="5" key="2">
    <citation type="submission" date="2015-01" db="EMBL/GenBank/DDBJ databases">
        <title>Evolutionary Origins and Diversification of the Mycorrhizal Mutualists.</title>
        <authorList>
            <consortium name="DOE Joint Genome Institute"/>
            <consortium name="Mycorrhizal Genomics Consortium"/>
            <person name="Kohler A."/>
            <person name="Kuo A."/>
            <person name="Nagy L.G."/>
            <person name="Floudas D."/>
            <person name="Copeland A."/>
            <person name="Barry K.W."/>
            <person name="Cichocki N."/>
            <person name="Veneault-Fourrey C."/>
            <person name="LaButti K."/>
            <person name="Lindquist E.A."/>
            <person name="Lipzen A."/>
            <person name="Lundell T."/>
            <person name="Morin E."/>
            <person name="Murat C."/>
            <person name="Riley R."/>
            <person name="Ohm R."/>
            <person name="Sun H."/>
            <person name="Tunlid A."/>
            <person name="Henrissat B."/>
            <person name="Grigoriev I.V."/>
            <person name="Hibbett D.S."/>
            <person name="Martin F."/>
        </authorList>
    </citation>
    <scope>NUCLEOTIDE SEQUENCE [LARGE SCALE GENOMIC DNA]</scope>
    <source>
        <strain evidence="5">Foug A</strain>
    </source>
</reference>
<dbReference type="HOGENOM" id="CLU_018552_1_2_1"/>
<name>A0A0C2ZXQ5_9AGAM</name>
<keyword evidence="5" id="KW-1185">Reference proteome</keyword>
<evidence type="ECO:0000256" key="1">
    <source>
        <dbReference type="ARBA" id="ARBA00001968"/>
    </source>
</evidence>
<dbReference type="Proteomes" id="UP000053989">
    <property type="component" value="Unassembled WGS sequence"/>
</dbReference>
<dbReference type="InParanoid" id="A0A0C2ZXQ5"/>
<dbReference type="InterPro" id="IPR027806">
    <property type="entry name" value="HARBI1_dom"/>
</dbReference>
<evidence type="ECO:0000259" key="3">
    <source>
        <dbReference type="Pfam" id="PF13359"/>
    </source>
</evidence>
<dbReference type="EMBL" id="KN822103">
    <property type="protein sequence ID" value="KIM57242.1"/>
    <property type="molecule type" value="Genomic_DNA"/>
</dbReference>
<dbReference type="Pfam" id="PF13359">
    <property type="entry name" value="DDE_Tnp_4"/>
    <property type="match status" value="1"/>
</dbReference>
<keyword evidence="2" id="KW-0479">Metal-binding</keyword>
<evidence type="ECO:0000313" key="5">
    <source>
        <dbReference type="Proteomes" id="UP000053989"/>
    </source>
</evidence>
<evidence type="ECO:0000256" key="2">
    <source>
        <dbReference type="ARBA" id="ARBA00022723"/>
    </source>
</evidence>
<sequence>MLRVSPEVFQAIVTLIRDHPIYSNNSGNSQEAVEVQLGVTLYRLGRYGNGASLEDIARFAGCSEGAVELYTQRCFRAIEALHDAFVCLPTAAEKEREKCWVDEHLGFKGTWREGWVMYDGTIVPLYAKPAVNGEAYFTRKSNYGLNAQIGNLPSNLRIVDYSHGMTGSAHDAWAFEHTAAAKYPDWFFQGEEFAWADSAYGISPRIIPVHKKPAALLPENAAFDYAVANIQVCSEHCMGALKG</sequence>
<organism evidence="4 5">
    <name type="scientific">Scleroderma citrinum Foug A</name>
    <dbReference type="NCBI Taxonomy" id="1036808"/>
    <lineage>
        <taxon>Eukaryota</taxon>
        <taxon>Fungi</taxon>
        <taxon>Dikarya</taxon>
        <taxon>Basidiomycota</taxon>
        <taxon>Agaricomycotina</taxon>
        <taxon>Agaricomycetes</taxon>
        <taxon>Agaricomycetidae</taxon>
        <taxon>Boletales</taxon>
        <taxon>Sclerodermatineae</taxon>
        <taxon>Sclerodermataceae</taxon>
        <taxon>Scleroderma</taxon>
    </lineage>
</organism>
<protein>
    <recommendedName>
        <fullName evidence="3">DDE Tnp4 domain-containing protein</fullName>
    </recommendedName>
</protein>
<accession>A0A0C2ZXQ5</accession>
<evidence type="ECO:0000313" key="4">
    <source>
        <dbReference type="EMBL" id="KIM57242.1"/>
    </source>
</evidence>
<gene>
    <name evidence="4" type="ORF">SCLCIDRAFT_130913</name>
</gene>
<dbReference type="GO" id="GO:0046872">
    <property type="term" value="F:metal ion binding"/>
    <property type="evidence" value="ECO:0007669"/>
    <property type="project" value="UniProtKB-KW"/>
</dbReference>
<reference evidence="4 5" key="1">
    <citation type="submission" date="2014-04" db="EMBL/GenBank/DDBJ databases">
        <authorList>
            <consortium name="DOE Joint Genome Institute"/>
            <person name="Kuo A."/>
            <person name="Kohler A."/>
            <person name="Nagy L.G."/>
            <person name="Floudas D."/>
            <person name="Copeland A."/>
            <person name="Barry K.W."/>
            <person name="Cichocki N."/>
            <person name="Veneault-Fourrey C."/>
            <person name="LaButti K."/>
            <person name="Lindquist E.A."/>
            <person name="Lipzen A."/>
            <person name="Lundell T."/>
            <person name="Morin E."/>
            <person name="Murat C."/>
            <person name="Sun H."/>
            <person name="Tunlid A."/>
            <person name="Henrissat B."/>
            <person name="Grigoriev I.V."/>
            <person name="Hibbett D.S."/>
            <person name="Martin F."/>
            <person name="Nordberg H.P."/>
            <person name="Cantor M.N."/>
            <person name="Hua S.X."/>
        </authorList>
    </citation>
    <scope>NUCLEOTIDE SEQUENCE [LARGE SCALE GENOMIC DNA]</scope>
    <source>
        <strain evidence="4 5">Foug A</strain>
    </source>
</reference>
<feature type="domain" description="DDE Tnp4" evidence="3">
    <location>
        <begin position="118"/>
        <end position="242"/>
    </location>
</feature>